<proteinExistence type="predicted"/>
<evidence type="ECO:0000313" key="1">
    <source>
        <dbReference type="EMBL" id="CAB5218656.1"/>
    </source>
</evidence>
<organism evidence="1">
    <name type="scientific">uncultured Caudovirales phage</name>
    <dbReference type="NCBI Taxonomy" id="2100421"/>
    <lineage>
        <taxon>Viruses</taxon>
        <taxon>Duplodnaviria</taxon>
        <taxon>Heunggongvirae</taxon>
        <taxon>Uroviricota</taxon>
        <taxon>Caudoviricetes</taxon>
        <taxon>Peduoviridae</taxon>
        <taxon>Maltschvirus</taxon>
        <taxon>Maltschvirus maltsch</taxon>
    </lineage>
</organism>
<sequence>MAKVGRPRNIDTPEELYELFKKYREDVKSNPRIKSVFGGKEFEERAEPLERPLTMEGFRVYCFDKVGCVKQYFDNLDKKYNEFLPICTHIKEIVRQDQIEGGMVGQYNPSITQRLNGLKEQVEQTNIEQPLFSLDDNNISNTQDK</sequence>
<reference evidence="1" key="1">
    <citation type="submission" date="2020-05" db="EMBL/GenBank/DDBJ databases">
        <authorList>
            <person name="Chiriac C."/>
            <person name="Salcher M."/>
            <person name="Ghai R."/>
            <person name="Kavagutti S V."/>
        </authorList>
    </citation>
    <scope>NUCLEOTIDE SEQUENCE</scope>
</reference>
<dbReference type="EMBL" id="LR798262">
    <property type="protein sequence ID" value="CAB5218656.1"/>
    <property type="molecule type" value="Genomic_DNA"/>
</dbReference>
<name>A0A6J7WLF7_9CAUD</name>
<dbReference type="Pfam" id="PF16677">
    <property type="entry name" value="GP3_package"/>
    <property type="match status" value="1"/>
</dbReference>
<protein>
    <submittedName>
        <fullName evidence="1">DNA-packaging protein gp3</fullName>
    </submittedName>
</protein>
<dbReference type="Gene3D" id="1.10.132.80">
    <property type="match status" value="1"/>
</dbReference>
<accession>A0A6J7WLF7</accession>
<dbReference type="InterPro" id="IPR032066">
    <property type="entry name" value="GP3_package"/>
</dbReference>
<gene>
    <name evidence="1" type="ORF">UFOVP211_48</name>
</gene>